<dbReference type="Proteomes" id="UP001295423">
    <property type="component" value="Unassembled WGS sequence"/>
</dbReference>
<comment type="caution">
    <text evidence="3">The sequence shown here is derived from an EMBL/GenBank/DDBJ whole genome shotgun (WGS) entry which is preliminary data.</text>
</comment>
<proteinExistence type="predicted"/>
<organism evidence="3 4">
    <name type="scientific">Cylindrotheca closterium</name>
    <dbReference type="NCBI Taxonomy" id="2856"/>
    <lineage>
        <taxon>Eukaryota</taxon>
        <taxon>Sar</taxon>
        <taxon>Stramenopiles</taxon>
        <taxon>Ochrophyta</taxon>
        <taxon>Bacillariophyta</taxon>
        <taxon>Bacillariophyceae</taxon>
        <taxon>Bacillariophycidae</taxon>
        <taxon>Bacillariales</taxon>
        <taxon>Bacillariaceae</taxon>
        <taxon>Cylindrotheca</taxon>
    </lineage>
</organism>
<reference evidence="3" key="1">
    <citation type="submission" date="2023-08" db="EMBL/GenBank/DDBJ databases">
        <authorList>
            <person name="Audoor S."/>
            <person name="Bilcke G."/>
        </authorList>
    </citation>
    <scope>NUCLEOTIDE SEQUENCE</scope>
</reference>
<accession>A0AAD2GEJ0</accession>
<feature type="region of interest" description="Disordered" evidence="2">
    <location>
        <begin position="283"/>
        <end position="334"/>
    </location>
</feature>
<protein>
    <submittedName>
        <fullName evidence="3">Uncharacterized protein</fullName>
    </submittedName>
</protein>
<name>A0AAD2GEJ0_9STRA</name>
<dbReference type="EMBL" id="CAKOGP040002436">
    <property type="protein sequence ID" value="CAJ1969908.1"/>
    <property type="molecule type" value="Genomic_DNA"/>
</dbReference>
<feature type="coiled-coil region" evidence="1">
    <location>
        <begin position="223"/>
        <end position="254"/>
    </location>
</feature>
<gene>
    <name evidence="3" type="ORF">CYCCA115_LOCUS23941</name>
</gene>
<dbReference type="AlphaFoldDB" id="A0AAD2GEJ0"/>
<feature type="compositionally biased region" description="Polar residues" evidence="2">
    <location>
        <begin position="292"/>
        <end position="308"/>
    </location>
</feature>
<evidence type="ECO:0000313" key="3">
    <source>
        <dbReference type="EMBL" id="CAJ1969908.1"/>
    </source>
</evidence>
<evidence type="ECO:0000256" key="2">
    <source>
        <dbReference type="SAM" id="MobiDB-lite"/>
    </source>
</evidence>
<keyword evidence="4" id="KW-1185">Reference proteome</keyword>
<evidence type="ECO:0000313" key="4">
    <source>
        <dbReference type="Proteomes" id="UP001295423"/>
    </source>
</evidence>
<evidence type="ECO:0000256" key="1">
    <source>
        <dbReference type="SAM" id="Coils"/>
    </source>
</evidence>
<sequence>MMVTSSSETCSSRYDRYSRIPQDVAVQKASLTRTLTVDANRLNKDALSEPQKSGNHARFAPSSQVVCTLPHRLDCSQEEINHRWFRKAEYAELIWESSVTLTLLKCDKKKGLVDDTLLCERGLLDTAILIERQQERSCINKLILLEMKVTEDAEAVSQLYHECALTVCQRARDKAIIDEEYAKHYATEVGSEDNYGRNQHTQADNRTAIEQMILRELEKSTSHDETEQKLVKALKRLNKRKEKEAEDAKQIEEMVLMEQLKQLADLYADPSLTPEERAAVEQAATDLLQGGNDATNSNAQNVQTTSSPPLEKIESQAIQDDEMSENPRKRQKIT</sequence>
<keyword evidence="1" id="KW-0175">Coiled coil</keyword>